<dbReference type="OrthoDB" id="7396853at2759"/>
<dbReference type="GO" id="GO:0008270">
    <property type="term" value="F:zinc ion binding"/>
    <property type="evidence" value="ECO:0007669"/>
    <property type="project" value="InterPro"/>
</dbReference>
<sequence length="336" mass="37191">MPFSLPAKSSIISSRYTYILVLLASLSIALAYSRVQLYKNSILEITIAHSTATMSTPSHLKSLSRTPVYFLSIGGPNFMENTNHPAYAKMAEVGREITTKVKPKAIVVFSAHWQDGPNTIKINTAEQTDIIYDFYGFPPHYYEYEFPNKGSPEVAEKVIEKLEGAGIEVERVKRGLDHGVWAGFIVAFDPKKNPLNVPIVQVSLYNNEDTDQHYRMGQALQSLRDEGILIVGAGMTVHNLRDFRATRGTGSTMPYAFSFDEALKEAATSKPEERQAKMLALMKRGDARQAHPTLDHILPMHVAAGAAGADLGKLLWTLPEGTLGWGQYRFGEVVTS</sequence>
<evidence type="ECO:0000256" key="5">
    <source>
        <dbReference type="ARBA" id="ARBA00023002"/>
    </source>
</evidence>
<feature type="domain" description="Extradiol ring-cleavage dioxygenase class III enzyme subunit B" evidence="6">
    <location>
        <begin position="67"/>
        <end position="311"/>
    </location>
</feature>
<keyword evidence="8" id="KW-1185">Reference proteome</keyword>
<reference evidence="7 8" key="1">
    <citation type="submission" date="2016-04" db="EMBL/GenBank/DDBJ databases">
        <title>A degradative enzymes factory behind the ericoid mycorrhizal symbiosis.</title>
        <authorList>
            <consortium name="DOE Joint Genome Institute"/>
            <person name="Martino E."/>
            <person name="Morin E."/>
            <person name="Grelet G."/>
            <person name="Kuo A."/>
            <person name="Kohler A."/>
            <person name="Daghino S."/>
            <person name="Barry K."/>
            <person name="Choi C."/>
            <person name="Cichocki N."/>
            <person name="Clum A."/>
            <person name="Copeland A."/>
            <person name="Hainaut M."/>
            <person name="Haridas S."/>
            <person name="Labutti K."/>
            <person name="Lindquist E."/>
            <person name="Lipzen A."/>
            <person name="Khouja H.-R."/>
            <person name="Murat C."/>
            <person name="Ohm R."/>
            <person name="Olson A."/>
            <person name="Spatafora J."/>
            <person name="Veneault-Fourrey C."/>
            <person name="Henrissat B."/>
            <person name="Grigoriev I."/>
            <person name="Martin F."/>
            <person name="Perotto S."/>
        </authorList>
    </citation>
    <scope>NUCLEOTIDE SEQUENCE [LARGE SCALE GENOMIC DNA]</scope>
    <source>
        <strain evidence="7 8">F</strain>
    </source>
</reference>
<dbReference type="GO" id="GO:0008198">
    <property type="term" value="F:ferrous iron binding"/>
    <property type="evidence" value="ECO:0007669"/>
    <property type="project" value="InterPro"/>
</dbReference>
<dbReference type="GO" id="GO:0016702">
    <property type="term" value="F:oxidoreductase activity, acting on single donors with incorporation of molecular oxygen, incorporation of two atoms of oxygen"/>
    <property type="evidence" value="ECO:0007669"/>
    <property type="project" value="UniProtKB-ARBA"/>
</dbReference>
<dbReference type="AlphaFoldDB" id="A0A2J6RGT9"/>
<organism evidence="7 8">
    <name type="scientific">Hyaloscypha variabilis (strain UAMH 11265 / GT02V1 / F)</name>
    <name type="common">Meliniomyces variabilis</name>
    <dbReference type="NCBI Taxonomy" id="1149755"/>
    <lineage>
        <taxon>Eukaryota</taxon>
        <taxon>Fungi</taxon>
        <taxon>Dikarya</taxon>
        <taxon>Ascomycota</taxon>
        <taxon>Pezizomycotina</taxon>
        <taxon>Leotiomycetes</taxon>
        <taxon>Helotiales</taxon>
        <taxon>Hyaloscyphaceae</taxon>
        <taxon>Hyaloscypha</taxon>
        <taxon>Hyaloscypha variabilis</taxon>
    </lineage>
</organism>
<evidence type="ECO:0000256" key="4">
    <source>
        <dbReference type="ARBA" id="ARBA00022833"/>
    </source>
</evidence>
<keyword evidence="3" id="KW-0479">Metal-binding</keyword>
<dbReference type="PANTHER" id="PTHR30096">
    <property type="entry name" value="4,5-DOPA DIOXYGENASE EXTRADIOL-LIKE PROTEIN"/>
    <property type="match status" value="1"/>
</dbReference>
<evidence type="ECO:0000256" key="2">
    <source>
        <dbReference type="ARBA" id="ARBA00007581"/>
    </source>
</evidence>
<name>A0A2J6RGT9_HYAVF</name>
<gene>
    <name evidence="7" type="ORF">L207DRAFT_493282</name>
</gene>
<comment type="cofactor">
    <cofactor evidence="1">
        <name>Zn(2+)</name>
        <dbReference type="ChEBI" id="CHEBI:29105"/>
    </cofactor>
</comment>
<keyword evidence="4" id="KW-0862">Zinc</keyword>
<dbReference type="CDD" id="cd07363">
    <property type="entry name" value="45_DOPA_Dioxygenase"/>
    <property type="match status" value="1"/>
</dbReference>
<dbReference type="EMBL" id="KZ613949">
    <property type="protein sequence ID" value="PMD37716.1"/>
    <property type="molecule type" value="Genomic_DNA"/>
</dbReference>
<evidence type="ECO:0000313" key="7">
    <source>
        <dbReference type="EMBL" id="PMD37716.1"/>
    </source>
</evidence>
<dbReference type="InterPro" id="IPR014436">
    <property type="entry name" value="Extradiol_dOase_DODA"/>
</dbReference>
<evidence type="ECO:0000256" key="3">
    <source>
        <dbReference type="ARBA" id="ARBA00022723"/>
    </source>
</evidence>
<dbReference type="Proteomes" id="UP000235786">
    <property type="component" value="Unassembled WGS sequence"/>
</dbReference>
<dbReference type="InterPro" id="IPR004183">
    <property type="entry name" value="Xdiol_dOase_suB"/>
</dbReference>
<dbReference type="Pfam" id="PF02900">
    <property type="entry name" value="LigB"/>
    <property type="match status" value="1"/>
</dbReference>
<accession>A0A2J6RGT9</accession>
<dbReference type="SUPFAM" id="SSF53213">
    <property type="entry name" value="LigB-like"/>
    <property type="match status" value="1"/>
</dbReference>
<evidence type="ECO:0000256" key="1">
    <source>
        <dbReference type="ARBA" id="ARBA00001947"/>
    </source>
</evidence>
<evidence type="ECO:0000313" key="8">
    <source>
        <dbReference type="Proteomes" id="UP000235786"/>
    </source>
</evidence>
<proteinExistence type="inferred from homology"/>
<comment type="similarity">
    <text evidence="2">Belongs to the DODA-type extradiol aromatic ring-opening dioxygenase family.</text>
</comment>
<dbReference type="PANTHER" id="PTHR30096:SF0">
    <property type="entry name" value="4,5-DOPA DIOXYGENASE EXTRADIOL-LIKE PROTEIN"/>
    <property type="match status" value="1"/>
</dbReference>
<protein>
    <submittedName>
        <fullName evidence="7">LigB-domain-containing protein</fullName>
    </submittedName>
</protein>
<evidence type="ECO:0000259" key="6">
    <source>
        <dbReference type="Pfam" id="PF02900"/>
    </source>
</evidence>
<dbReference type="Gene3D" id="3.40.830.10">
    <property type="entry name" value="LigB-like"/>
    <property type="match status" value="1"/>
</dbReference>
<keyword evidence="5" id="KW-0560">Oxidoreductase</keyword>